<dbReference type="EMBL" id="FCOW01000009">
    <property type="protein sequence ID" value="CVK19299.1"/>
    <property type="molecule type" value="Genomic_DNA"/>
</dbReference>
<dbReference type="SUPFAM" id="SSF53474">
    <property type="entry name" value="alpha/beta-Hydrolases"/>
    <property type="match status" value="1"/>
</dbReference>
<evidence type="ECO:0000259" key="1">
    <source>
        <dbReference type="Pfam" id="PF01738"/>
    </source>
</evidence>
<dbReference type="PANTHER" id="PTHR47751:SF1">
    <property type="entry name" value="SUPERFAMILY HYDROLASE, PUTATIVE (AFU_ORTHOLOGUE AFUA_2G16580)-RELATED"/>
    <property type="match status" value="1"/>
</dbReference>
<comment type="caution">
    <text evidence="2">The sequence shown here is derived from an EMBL/GenBank/DDBJ whole genome shotgun (WGS) entry which is preliminary data.</text>
</comment>
<proteinExistence type="predicted"/>
<gene>
    <name evidence="2" type="ORF">SSPH_01949</name>
</gene>
<dbReference type="PANTHER" id="PTHR47751">
    <property type="entry name" value="SUPERFAMILY HYDROLASE, PUTATIVE (AFU_ORTHOLOGUE AFUA_2G16580)-RELATED"/>
    <property type="match status" value="1"/>
</dbReference>
<dbReference type="Gene3D" id="1.10.10.800">
    <property type="match status" value="1"/>
</dbReference>
<keyword evidence="3" id="KW-1185">Reference proteome</keyword>
<dbReference type="InterPro" id="IPR002925">
    <property type="entry name" value="Dienelactn_hydro"/>
</dbReference>
<dbReference type="Gene3D" id="3.40.50.1820">
    <property type="entry name" value="alpha/beta hydrolase"/>
    <property type="match status" value="1"/>
</dbReference>
<reference evidence="2 3" key="1">
    <citation type="submission" date="2016-01" db="EMBL/GenBank/DDBJ databases">
        <authorList>
            <person name="Brown R."/>
        </authorList>
    </citation>
    <scope>NUCLEOTIDE SEQUENCE [LARGE SCALE GENOMIC DNA]</scope>
    <source>
        <strain evidence="2">Sporomusa sphaeroides DSM 2875</strain>
    </source>
</reference>
<accession>A0ABP2C7H5</accession>
<protein>
    <submittedName>
        <fullName evidence="2">Fermentation/respiration switch protein</fullName>
    </submittedName>
</protein>
<dbReference type="InterPro" id="IPR029058">
    <property type="entry name" value="AB_hydrolase_fold"/>
</dbReference>
<feature type="domain" description="Dienelactone hydrolase" evidence="1">
    <location>
        <begin position="101"/>
        <end position="244"/>
    </location>
</feature>
<sequence length="383" mass="42733">MPVHTFCKKLCNSEKHNYNHKNVERGPIKMKKMITRGFKMLTAMTLGLVLSTASIGIAAAADMLNGADNFYKSDKVTVQKVTFKNQYNMKVAGNLFIPKAMSKNTKNPTIIVGHPMGAVKEQSANLYATKMAEQGFVTLSLDLSFWGESAGQPRNVVSPDIYAEDFSAAVDFLGTQPFVDKERIGVIGICGSGSFAISAAKIDPRMKAIATVSMYDMGSANRNALNHSLTLEQRRAIIAEAAEQRYVEFKGGETKYTSGTVHELNEDTHPIQREFFDFYRTPRGEFTPKGSSPKLTTHPTLTSNIKFMNFYPFNDIETISPRPMLFITGDQAHSKEFSEDAYKRAAEPKELYYVPGAGHVDLYDRVNLIPFDKLTSFFSQYLK</sequence>
<evidence type="ECO:0000313" key="2">
    <source>
        <dbReference type="EMBL" id="CVK19299.1"/>
    </source>
</evidence>
<evidence type="ECO:0000313" key="3">
    <source>
        <dbReference type="Proteomes" id="UP000245702"/>
    </source>
</evidence>
<organism evidence="2 3">
    <name type="scientific">Sporomusa sphaeroides DSM 2875</name>
    <dbReference type="NCBI Taxonomy" id="1337886"/>
    <lineage>
        <taxon>Bacteria</taxon>
        <taxon>Bacillati</taxon>
        <taxon>Bacillota</taxon>
        <taxon>Negativicutes</taxon>
        <taxon>Selenomonadales</taxon>
        <taxon>Sporomusaceae</taxon>
        <taxon>Sporomusa</taxon>
    </lineage>
</organism>
<dbReference type="Pfam" id="PF01738">
    <property type="entry name" value="DLH"/>
    <property type="match status" value="1"/>
</dbReference>
<dbReference type="InterPro" id="IPR051411">
    <property type="entry name" value="Polyketide_trans_af380"/>
</dbReference>
<name>A0ABP2C7H5_9FIRM</name>
<dbReference type="Proteomes" id="UP000245702">
    <property type="component" value="Unassembled WGS sequence"/>
</dbReference>